<dbReference type="EMBL" id="CAMXCT010004833">
    <property type="protein sequence ID" value="CAI4010493.1"/>
    <property type="molecule type" value="Genomic_DNA"/>
</dbReference>
<feature type="region of interest" description="Disordered" evidence="1">
    <location>
        <begin position="362"/>
        <end position="393"/>
    </location>
</feature>
<accession>A0A9P1DHY1</accession>
<comment type="caution">
    <text evidence="2">The sequence shown here is derived from an EMBL/GenBank/DDBJ whole genome shotgun (WGS) entry which is preliminary data.</text>
</comment>
<dbReference type="EMBL" id="CAMXCT030004833">
    <property type="protein sequence ID" value="CAL4797805.1"/>
    <property type="molecule type" value="Genomic_DNA"/>
</dbReference>
<feature type="compositionally biased region" description="Basic residues" evidence="1">
    <location>
        <begin position="380"/>
        <end position="390"/>
    </location>
</feature>
<evidence type="ECO:0000313" key="3">
    <source>
        <dbReference type="EMBL" id="CAL1163868.1"/>
    </source>
</evidence>
<protein>
    <submittedName>
        <fullName evidence="2">Uncharacterized protein</fullName>
    </submittedName>
</protein>
<name>A0A9P1DHY1_9DINO</name>
<reference evidence="2" key="1">
    <citation type="submission" date="2022-10" db="EMBL/GenBank/DDBJ databases">
        <authorList>
            <person name="Chen Y."/>
            <person name="Dougan E. K."/>
            <person name="Chan C."/>
            <person name="Rhodes N."/>
            <person name="Thang M."/>
        </authorList>
    </citation>
    <scope>NUCLEOTIDE SEQUENCE</scope>
</reference>
<keyword evidence="4" id="KW-1185">Reference proteome</keyword>
<reference evidence="3" key="2">
    <citation type="submission" date="2024-04" db="EMBL/GenBank/DDBJ databases">
        <authorList>
            <person name="Chen Y."/>
            <person name="Shah S."/>
            <person name="Dougan E. K."/>
            <person name="Thang M."/>
            <person name="Chan C."/>
        </authorList>
    </citation>
    <scope>NUCLEOTIDE SEQUENCE [LARGE SCALE GENOMIC DNA]</scope>
</reference>
<evidence type="ECO:0000313" key="2">
    <source>
        <dbReference type="EMBL" id="CAI4010493.1"/>
    </source>
</evidence>
<dbReference type="EMBL" id="CAMXCT020004833">
    <property type="protein sequence ID" value="CAL1163868.1"/>
    <property type="molecule type" value="Genomic_DNA"/>
</dbReference>
<gene>
    <name evidence="2" type="ORF">C1SCF055_LOCUS35763</name>
</gene>
<evidence type="ECO:0000256" key="1">
    <source>
        <dbReference type="SAM" id="MobiDB-lite"/>
    </source>
</evidence>
<sequence length="970" mass="107565">MAVSSGTQSVTLRDGVNIWDKDVTVDQLFTGDVKGRVLLDKLFELYQVGEGKKTLRFFQDGTDNNPNIPFSEKPKNLGRHMIYNPRNQAGVKQAYVRSVKARGIVESVRGEMWAVAPEEVQDGRKGPHLLLSCASLIEAFYQAITEDSENENLLTTCRKGIEARILSSRTPGNICRYLTTLHNQFHHGASTNFLELIRQAPQVDIALNTWKQTQGLTWKVPDYESKCANYVKTHPEFGEVFGEWRLFEAARGCHQLFVTKRGEQFFEDLWQSMCMSVDFMNPRLSNTIVLQSMQHIGTSLVQTLYDGVAEEDLTLLLVECLNLCVPHLGEEDEPSWIFDNLQKKQLVHRLFTAMIGSVVAGTSKSGGGRKRKANNPTTKSRAKAKAKSKAKAAGDLDVNLPPERDLDQMTIDCQYGVRNKLWVDCLVSCANHTVRCLQAQFGDVLEQSVVNQAKTSIVRLGLRFAFLGEVNVTTKKNTKKYNKWSLLRPALQAHGVHVVTQALKHKMANLIQMSDEQTDDHTRTRLQELVSDPASAYVDKTTTVLEKLEKLSSSLSQWMANEPTRVLQTESPLTVSDHASFGKLKAILQTSCTCRAAGADVANAPTSQTHQGKPTGPSCMFHTPDPDMKDVMYDVARSVHHLFGDSWSCFANLFLEECSAGWTSPDELKHLQLDARDAVTLSKMRATYMIQLLVDMCANSASSDTWLQLFSSLKDKTIQRDLVTLDSCCINGLQEFCSVWTEATEMLSHNAKLDLKAILTRAEIKPMTSAAIKLTGADSGGTTSLAPDGEDQSSHHIFSVAELADFGSSKSVPSASQMLELRWMIAAKLIQQARSASTAHWDKLTIHVLGEPADVSTKKSGKDGSTDFQMLLELGDDVNILTSPSDDSVQFCKVTDLTMIFFGDVGEYVDENVSGPATRSATLRGPQKPVTYGVLIPNDNSFCYVKQINDKNYAVLKRGLLYLDLSSTNI</sequence>
<organism evidence="2">
    <name type="scientific">Cladocopium goreaui</name>
    <dbReference type="NCBI Taxonomy" id="2562237"/>
    <lineage>
        <taxon>Eukaryota</taxon>
        <taxon>Sar</taxon>
        <taxon>Alveolata</taxon>
        <taxon>Dinophyceae</taxon>
        <taxon>Suessiales</taxon>
        <taxon>Symbiodiniaceae</taxon>
        <taxon>Cladocopium</taxon>
    </lineage>
</organism>
<dbReference type="AlphaFoldDB" id="A0A9P1DHY1"/>
<dbReference type="Proteomes" id="UP001152797">
    <property type="component" value="Unassembled WGS sequence"/>
</dbReference>
<evidence type="ECO:0000313" key="4">
    <source>
        <dbReference type="Proteomes" id="UP001152797"/>
    </source>
</evidence>
<proteinExistence type="predicted"/>